<evidence type="ECO:0000313" key="1">
    <source>
        <dbReference type="EMBL" id="MBL3657514.1"/>
    </source>
</evidence>
<accession>A0A937FAZ4</accession>
<dbReference type="Proteomes" id="UP000659388">
    <property type="component" value="Unassembled WGS sequence"/>
</dbReference>
<sequence length="167" mass="19652">MRDVERGVNKNREDVKAKCPECGSMMADMGLDFESPKKNDLKSWEYVRNLYISGITFHSCGCTGPGYIPRDYEALVTYLKRMKNLYIDQRRFWQHREEPTNDREKQKDWHANKEYLCKVPSYLQTGTRKKRHVNIQKAVEYWTGKINDIDAKLEELSKSPIGKLSIL</sequence>
<reference evidence="1" key="1">
    <citation type="submission" date="2021-01" db="EMBL/GenBank/DDBJ databases">
        <title>Fulvivirga kasyanovii gen. nov., sp nov., a novel member of the phylum Bacteroidetes isolated from seawater in a mussel farm.</title>
        <authorList>
            <person name="Zhao L.-H."/>
            <person name="Wang Z.-J."/>
        </authorList>
    </citation>
    <scope>NUCLEOTIDE SEQUENCE</scope>
    <source>
        <strain evidence="1">2943</strain>
    </source>
</reference>
<dbReference type="AlphaFoldDB" id="A0A937FAZ4"/>
<dbReference type="RefSeq" id="WP_202245303.1">
    <property type="nucleotide sequence ID" value="NZ_JAESIY010000008.1"/>
</dbReference>
<organism evidence="1 2">
    <name type="scientific">Fulvivirga sediminis</name>
    <dbReference type="NCBI Taxonomy" id="2803949"/>
    <lineage>
        <taxon>Bacteria</taxon>
        <taxon>Pseudomonadati</taxon>
        <taxon>Bacteroidota</taxon>
        <taxon>Cytophagia</taxon>
        <taxon>Cytophagales</taxon>
        <taxon>Fulvivirgaceae</taxon>
        <taxon>Fulvivirga</taxon>
    </lineage>
</organism>
<proteinExistence type="predicted"/>
<protein>
    <submittedName>
        <fullName evidence="1">Uncharacterized protein</fullName>
    </submittedName>
</protein>
<dbReference type="EMBL" id="JAESIY010000008">
    <property type="protein sequence ID" value="MBL3657514.1"/>
    <property type="molecule type" value="Genomic_DNA"/>
</dbReference>
<gene>
    <name evidence="1" type="ORF">JL102_15305</name>
</gene>
<comment type="caution">
    <text evidence="1">The sequence shown here is derived from an EMBL/GenBank/DDBJ whole genome shotgun (WGS) entry which is preliminary data.</text>
</comment>
<keyword evidence="2" id="KW-1185">Reference proteome</keyword>
<evidence type="ECO:0000313" key="2">
    <source>
        <dbReference type="Proteomes" id="UP000659388"/>
    </source>
</evidence>
<name>A0A937FAZ4_9BACT</name>